<accession>A0AAD8MBF8</accession>
<proteinExistence type="predicted"/>
<comment type="caution">
    <text evidence="1">The sequence shown here is derived from an EMBL/GenBank/DDBJ whole genome shotgun (WGS) entry which is preliminary data.</text>
</comment>
<reference evidence="1" key="1">
    <citation type="submission" date="2023-02" db="EMBL/GenBank/DDBJ databases">
        <title>Genome of toxic invasive species Heracleum sosnowskyi carries increased number of genes despite the absence of recent whole-genome duplications.</title>
        <authorList>
            <person name="Schelkunov M."/>
            <person name="Shtratnikova V."/>
            <person name="Makarenko M."/>
            <person name="Klepikova A."/>
            <person name="Omelchenko D."/>
            <person name="Novikova G."/>
            <person name="Obukhova E."/>
            <person name="Bogdanov V."/>
            <person name="Penin A."/>
            <person name="Logacheva M."/>
        </authorList>
    </citation>
    <scope>NUCLEOTIDE SEQUENCE</scope>
    <source>
        <strain evidence="1">Hsosn_3</strain>
        <tissue evidence="1">Leaf</tissue>
    </source>
</reference>
<dbReference type="EMBL" id="JAUIZM010000008">
    <property type="protein sequence ID" value="KAK1369240.1"/>
    <property type="molecule type" value="Genomic_DNA"/>
</dbReference>
<evidence type="ECO:0000313" key="2">
    <source>
        <dbReference type="Proteomes" id="UP001237642"/>
    </source>
</evidence>
<dbReference type="AlphaFoldDB" id="A0AAD8MBF8"/>
<evidence type="ECO:0000313" key="1">
    <source>
        <dbReference type="EMBL" id="KAK1369240.1"/>
    </source>
</evidence>
<protein>
    <submittedName>
        <fullName evidence="1">Uncharacterized protein</fullName>
    </submittedName>
</protein>
<keyword evidence="2" id="KW-1185">Reference proteome</keyword>
<sequence length="117" mass="13356">MANQQANKIVESDAKDATTLMYLGRRMQKQKQWWLANTEFTEHDLDLISSMADLFLPMNASNSMMLDRKRQHVRHFLSNSNIQIDGADSTVTYSELRDLVKKIRASAAFPKALAIPN</sequence>
<gene>
    <name evidence="1" type="ORF">POM88_035332</name>
</gene>
<reference evidence="1" key="2">
    <citation type="submission" date="2023-05" db="EMBL/GenBank/DDBJ databases">
        <authorList>
            <person name="Schelkunov M.I."/>
        </authorList>
    </citation>
    <scope>NUCLEOTIDE SEQUENCE</scope>
    <source>
        <strain evidence="1">Hsosn_3</strain>
        <tissue evidence="1">Leaf</tissue>
    </source>
</reference>
<organism evidence="1 2">
    <name type="scientific">Heracleum sosnowskyi</name>
    <dbReference type="NCBI Taxonomy" id="360622"/>
    <lineage>
        <taxon>Eukaryota</taxon>
        <taxon>Viridiplantae</taxon>
        <taxon>Streptophyta</taxon>
        <taxon>Embryophyta</taxon>
        <taxon>Tracheophyta</taxon>
        <taxon>Spermatophyta</taxon>
        <taxon>Magnoliopsida</taxon>
        <taxon>eudicotyledons</taxon>
        <taxon>Gunneridae</taxon>
        <taxon>Pentapetalae</taxon>
        <taxon>asterids</taxon>
        <taxon>campanulids</taxon>
        <taxon>Apiales</taxon>
        <taxon>Apiaceae</taxon>
        <taxon>Apioideae</taxon>
        <taxon>apioid superclade</taxon>
        <taxon>Tordylieae</taxon>
        <taxon>Tordyliinae</taxon>
        <taxon>Heracleum</taxon>
    </lineage>
</organism>
<dbReference type="Proteomes" id="UP001237642">
    <property type="component" value="Unassembled WGS sequence"/>
</dbReference>
<name>A0AAD8MBF8_9APIA</name>